<dbReference type="Pfam" id="PF00069">
    <property type="entry name" value="Pkinase"/>
    <property type="match status" value="1"/>
</dbReference>
<keyword evidence="11" id="KW-1185">Reference proteome</keyword>
<evidence type="ECO:0000256" key="6">
    <source>
        <dbReference type="ARBA" id="ARBA00022741"/>
    </source>
</evidence>
<reference evidence="10" key="2">
    <citation type="submission" date="2025-08" db="UniProtKB">
        <authorList>
            <consortium name="Ensembl"/>
        </authorList>
    </citation>
    <scope>IDENTIFICATION</scope>
</reference>
<dbReference type="InterPro" id="IPR051931">
    <property type="entry name" value="PAK3-like"/>
</dbReference>
<dbReference type="PANTHER" id="PTHR45832">
    <property type="entry name" value="SERINE/THREONINE-PROTEIN KINASE SAMKA-RELATED-RELATED"/>
    <property type="match status" value="1"/>
</dbReference>
<organism evidence="10 11">
    <name type="scientific">Sus scrofa</name>
    <name type="common">Pig</name>
    <dbReference type="NCBI Taxonomy" id="9823"/>
    <lineage>
        <taxon>Eukaryota</taxon>
        <taxon>Metazoa</taxon>
        <taxon>Chordata</taxon>
        <taxon>Craniata</taxon>
        <taxon>Vertebrata</taxon>
        <taxon>Euteleostomi</taxon>
        <taxon>Mammalia</taxon>
        <taxon>Eutheria</taxon>
        <taxon>Laurasiatheria</taxon>
        <taxon>Artiodactyla</taxon>
        <taxon>Suina</taxon>
        <taxon>Suidae</taxon>
        <taxon>Sus</taxon>
    </lineage>
</organism>
<gene>
    <name evidence="10" type="primary">PAK2</name>
</gene>
<keyword evidence="7" id="KW-0418">Kinase</keyword>
<feature type="region of interest" description="Disordered" evidence="9">
    <location>
        <begin position="49"/>
        <end position="86"/>
    </location>
</feature>
<evidence type="ECO:0000313" key="10">
    <source>
        <dbReference type="Ensembl" id="ENSSSCP00000077591.1"/>
    </source>
</evidence>
<dbReference type="Gene3D" id="1.10.510.10">
    <property type="entry name" value="Transferase(Phosphotransferase) domain 1"/>
    <property type="match status" value="1"/>
</dbReference>
<sequence>MPEQWARLLQTSNITKLEQKKNPQAVLDVLKFYDSNTVKQKYLSFTPPGKTSDLLHTKGSETSAVVTEEDDDDEETAPPVIAPRPDHTKSIYTRSVIDPIPAPVGDSNVDGGAKTSDKQKKKAKMTDEEIMEKLIVSFFFSSRASGTVFTATDVALGQEVAIKQINLQKQPKKELIINEILVMKELKNPNIVNFLDSYLVGDELFVVMEYLAGGSLTDVVTETCMDEAQIAAVCRECLQALEFLHANQVIHRDIKSDNVLLGMEGSVKLTDFGFCAQITPEQSKRSTMVGTPYWMAPEVVTRKAYGPKVDIWSLGIMAIEMVEGEPPYLNENPLRALYLIATNGTPELQNPEKLTPIFRDFLNRCLEMDVEKRGSARELLQHPFLKLAKPLSSLTPLIMAAKEAMKSNR</sequence>
<dbReference type="Gene3D" id="3.30.200.20">
    <property type="entry name" value="Phosphorylase Kinase, domain 1"/>
    <property type="match status" value="1"/>
</dbReference>
<evidence type="ECO:0000256" key="2">
    <source>
        <dbReference type="ARBA" id="ARBA00012513"/>
    </source>
</evidence>
<dbReference type="PROSITE" id="PS50011">
    <property type="entry name" value="PROTEIN_KINASE_DOM"/>
    <property type="match status" value="1"/>
</dbReference>
<dbReference type="InterPro" id="IPR000095">
    <property type="entry name" value="CRIB_dom"/>
</dbReference>
<dbReference type="GO" id="GO:0004674">
    <property type="term" value="F:protein serine/threonine kinase activity"/>
    <property type="evidence" value="ECO:0007669"/>
    <property type="project" value="UniProtKB-KW"/>
</dbReference>
<dbReference type="EC" id="2.7.11.1" evidence="2"/>
<protein>
    <recommendedName>
        <fullName evidence="2">non-specific serine/threonine protein kinase</fullName>
        <ecNumber evidence="2">2.7.11.1</ecNumber>
    </recommendedName>
</protein>
<evidence type="ECO:0000256" key="1">
    <source>
        <dbReference type="ARBA" id="ARBA00004496"/>
    </source>
</evidence>
<keyword evidence="4" id="KW-0723">Serine/threonine-protein kinase</keyword>
<dbReference type="PANTHER" id="PTHR45832:SF21">
    <property type="entry name" value="NON-SPECIFIC SERINE_THREONINE PROTEIN KINASE"/>
    <property type="match status" value="1"/>
</dbReference>
<dbReference type="InterPro" id="IPR036936">
    <property type="entry name" value="CRIB_dom_sf"/>
</dbReference>
<name>A0A4X1TY92_PIG</name>
<evidence type="ECO:0000256" key="7">
    <source>
        <dbReference type="ARBA" id="ARBA00022777"/>
    </source>
</evidence>
<dbReference type="InterPro" id="IPR000719">
    <property type="entry name" value="Prot_kinase_dom"/>
</dbReference>
<dbReference type="InterPro" id="IPR011009">
    <property type="entry name" value="Kinase-like_dom_sf"/>
</dbReference>
<keyword evidence="5" id="KW-0808">Transferase</keyword>
<dbReference type="Gene3D" id="3.90.810.10">
    <property type="entry name" value="CRIB domain"/>
    <property type="match status" value="1"/>
</dbReference>
<evidence type="ECO:0000313" key="11">
    <source>
        <dbReference type="Proteomes" id="UP000008227"/>
    </source>
</evidence>
<dbReference type="GeneTree" id="ENSGT00950000182988"/>
<accession>A0A8W4FDU8</accession>
<keyword evidence="6" id="KW-0547">Nucleotide-binding</keyword>
<keyword evidence="8" id="KW-0067">ATP-binding</keyword>
<reference evidence="10" key="1">
    <citation type="journal article" date="2020" name="Gigascience">
        <title>An improved pig reference genome sequence to enable pig genetics and genomics research.</title>
        <authorList>
            <person name="Warr A."/>
            <person name="Affara N."/>
            <person name="Aken B."/>
            <person name="Beiki H."/>
            <person name="Bickhart D.M."/>
            <person name="Billis K."/>
            <person name="Chow W."/>
            <person name="Eory L."/>
            <person name="Finlayson H.A."/>
            <person name="Flicek P."/>
            <person name="Giron C.G."/>
            <person name="Griffin D.K."/>
            <person name="Hall R."/>
            <person name="Hannum G."/>
            <person name="Hourlier T."/>
            <person name="Howe K."/>
            <person name="Hume D.A."/>
            <person name="Izuogu O."/>
            <person name="Kim K."/>
            <person name="Koren S."/>
            <person name="Liu H."/>
            <person name="Manchanda N."/>
            <person name="Martin F.J."/>
            <person name="Nonneman D.J."/>
            <person name="O'Connor R.E."/>
            <person name="Phillippy A.M."/>
            <person name="Rohrer G.A."/>
            <person name="Rosen B.D."/>
            <person name="Rund L.A."/>
            <person name="Sargent C.A."/>
            <person name="Schook L.B."/>
            <person name="Schroeder S.G."/>
            <person name="Schwartz A.S."/>
            <person name="Skinner B.M."/>
            <person name="Talbot R."/>
            <person name="Tseng E."/>
            <person name="Tuggle C.K."/>
            <person name="Watson M."/>
            <person name="Smith T.P.L."/>
            <person name="Archibald A.L."/>
        </authorList>
    </citation>
    <scope>NUCLEOTIDE SEQUENCE [LARGE SCALE GENOMIC DNA]</scope>
    <source>
        <strain evidence="10">Duroc</strain>
    </source>
</reference>
<dbReference type="GO" id="GO:0005524">
    <property type="term" value="F:ATP binding"/>
    <property type="evidence" value="ECO:0007669"/>
    <property type="project" value="UniProtKB-KW"/>
</dbReference>
<dbReference type="PROSITE" id="PS00108">
    <property type="entry name" value="PROTEIN_KINASE_ST"/>
    <property type="match status" value="1"/>
</dbReference>
<feature type="compositionally biased region" description="Acidic residues" evidence="9">
    <location>
        <begin position="67"/>
        <end position="76"/>
    </location>
</feature>
<proteinExistence type="predicted"/>
<feature type="region of interest" description="Disordered" evidence="9">
    <location>
        <begin position="98"/>
        <end position="124"/>
    </location>
</feature>
<evidence type="ECO:0000256" key="3">
    <source>
        <dbReference type="ARBA" id="ARBA00022490"/>
    </source>
</evidence>
<dbReference type="FunFam" id="1.10.510.10:FF:000011">
    <property type="entry name" value="Non-specific serine/threonine protein kinase"/>
    <property type="match status" value="1"/>
</dbReference>
<comment type="subcellular location">
    <subcellularLocation>
        <location evidence="1">Cytoplasm</location>
    </subcellularLocation>
</comment>
<evidence type="ECO:0000256" key="5">
    <source>
        <dbReference type="ARBA" id="ARBA00022679"/>
    </source>
</evidence>
<dbReference type="Pfam" id="PF00786">
    <property type="entry name" value="PBD"/>
    <property type="match status" value="1"/>
</dbReference>
<reference evidence="10" key="3">
    <citation type="submission" date="2025-09" db="UniProtKB">
        <authorList>
            <consortium name="Ensembl"/>
        </authorList>
    </citation>
    <scope>IDENTIFICATION</scope>
</reference>
<dbReference type="Ensembl" id="ENSSSCT00000099263.1">
    <property type="protein sequence ID" value="ENSSSCP00000077591.1"/>
    <property type="gene ID" value="ENSSSCG00000011843.5"/>
</dbReference>
<keyword evidence="3" id="KW-0963">Cytoplasm</keyword>
<dbReference type="SMART" id="SM00220">
    <property type="entry name" value="S_TKc"/>
    <property type="match status" value="1"/>
</dbReference>
<evidence type="ECO:0000256" key="4">
    <source>
        <dbReference type="ARBA" id="ARBA00022527"/>
    </source>
</evidence>
<evidence type="ECO:0000256" key="8">
    <source>
        <dbReference type="ARBA" id="ARBA00022840"/>
    </source>
</evidence>
<accession>A0A4X1TY92</accession>
<dbReference type="InterPro" id="IPR008271">
    <property type="entry name" value="Ser/Thr_kinase_AS"/>
</dbReference>
<dbReference type="SUPFAM" id="SSF56112">
    <property type="entry name" value="Protein kinase-like (PK-like)"/>
    <property type="match status" value="1"/>
</dbReference>
<dbReference type="AlphaFoldDB" id="A0A4X1TY92"/>
<dbReference type="GO" id="GO:0005737">
    <property type="term" value="C:cytoplasm"/>
    <property type="evidence" value="ECO:0007669"/>
    <property type="project" value="UniProtKB-SubCell"/>
</dbReference>
<dbReference type="Proteomes" id="UP000008227">
    <property type="component" value="Chromosome 13"/>
</dbReference>
<evidence type="ECO:0000256" key="9">
    <source>
        <dbReference type="SAM" id="MobiDB-lite"/>
    </source>
</evidence>